<organism evidence="4">
    <name type="scientific">marine sediment metagenome</name>
    <dbReference type="NCBI Taxonomy" id="412755"/>
    <lineage>
        <taxon>unclassified sequences</taxon>
        <taxon>metagenomes</taxon>
        <taxon>ecological metagenomes</taxon>
    </lineage>
</organism>
<evidence type="ECO:0000313" key="4">
    <source>
        <dbReference type="EMBL" id="GAH31899.1"/>
    </source>
</evidence>
<reference evidence="4" key="1">
    <citation type="journal article" date="2014" name="Front. Microbiol.">
        <title>High frequency of phylogenetically diverse reductive dehalogenase-homologous genes in deep subseafloor sedimentary metagenomes.</title>
        <authorList>
            <person name="Kawai M."/>
            <person name="Futagami T."/>
            <person name="Toyoda A."/>
            <person name="Takaki Y."/>
            <person name="Nishi S."/>
            <person name="Hori S."/>
            <person name="Arai W."/>
            <person name="Tsubouchi T."/>
            <person name="Morono Y."/>
            <person name="Uchiyama I."/>
            <person name="Ito T."/>
            <person name="Fujiyama A."/>
            <person name="Inagaki F."/>
            <person name="Takami H."/>
        </authorList>
    </citation>
    <scope>NUCLEOTIDE SEQUENCE</scope>
    <source>
        <strain evidence="4">Expedition CK06-06</strain>
    </source>
</reference>
<dbReference type="EMBL" id="BARU01012932">
    <property type="protein sequence ID" value="GAH31899.1"/>
    <property type="molecule type" value="Genomic_DNA"/>
</dbReference>
<dbReference type="AlphaFoldDB" id="X1FRB2"/>
<dbReference type="GO" id="GO:0015948">
    <property type="term" value="P:methanogenesis"/>
    <property type="evidence" value="ECO:0007669"/>
    <property type="project" value="InterPro"/>
</dbReference>
<comment type="caution">
    <text evidence="4">The sequence shown here is derived from an EMBL/GenBank/DDBJ whole genome shotgun (WGS) entry which is preliminary data.</text>
</comment>
<dbReference type="InterPro" id="IPR038601">
    <property type="entry name" value="MttB-like_sf"/>
</dbReference>
<gene>
    <name evidence="4" type="ORF">S03H2_23605</name>
</gene>
<feature type="non-terminal residue" evidence="4">
    <location>
        <position position="144"/>
    </location>
</feature>
<accession>X1FRB2</accession>
<comment type="similarity">
    <text evidence="1">Belongs to the trimethylamine methyltransferase family.</text>
</comment>
<dbReference type="GO" id="GO:0032259">
    <property type="term" value="P:methylation"/>
    <property type="evidence" value="ECO:0007669"/>
    <property type="project" value="UniProtKB-KW"/>
</dbReference>
<dbReference type="Gene3D" id="3.20.20.480">
    <property type="entry name" value="Trimethylamine methyltransferase-like"/>
    <property type="match status" value="1"/>
</dbReference>
<evidence type="ECO:0008006" key="5">
    <source>
        <dbReference type="Google" id="ProtNLM"/>
    </source>
</evidence>
<dbReference type="GO" id="GO:0008168">
    <property type="term" value="F:methyltransferase activity"/>
    <property type="evidence" value="ECO:0007669"/>
    <property type="project" value="UniProtKB-KW"/>
</dbReference>
<dbReference type="InterPro" id="IPR010426">
    <property type="entry name" value="MTTB_MeTrfase"/>
</dbReference>
<keyword evidence="3" id="KW-0808">Transferase</keyword>
<sequence length="144" mass="16377">MKTQCQFLSEDEQSKVHKKSIKILEEIGVKFLSAKALKVLEKNGAKVDYSEKLAKIPREMVDQALKTAPKSFVLGARNPEFDVPYPAPYTGYVLDCGGVFTFDYKKGQRRYSTLKDCEDALRVFEEMSLGSYIWPHSVPDMEIT</sequence>
<dbReference type="Pfam" id="PF06253">
    <property type="entry name" value="MTTB"/>
    <property type="match status" value="1"/>
</dbReference>
<protein>
    <recommendedName>
        <fullName evidence="5">Trimethylamine methyltransferase</fullName>
    </recommendedName>
</protein>
<evidence type="ECO:0000256" key="3">
    <source>
        <dbReference type="ARBA" id="ARBA00022679"/>
    </source>
</evidence>
<name>X1FRB2_9ZZZZ</name>
<proteinExistence type="inferred from homology"/>
<evidence type="ECO:0000256" key="2">
    <source>
        <dbReference type="ARBA" id="ARBA00022603"/>
    </source>
</evidence>
<evidence type="ECO:0000256" key="1">
    <source>
        <dbReference type="ARBA" id="ARBA00007137"/>
    </source>
</evidence>
<keyword evidence="2" id="KW-0489">Methyltransferase</keyword>